<keyword evidence="2" id="KW-1133">Transmembrane helix</keyword>
<dbReference type="PANTHER" id="PTHR28019:SF7">
    <property type="entry name" value="SUR7 PROTEIN"/>
    <property type="match status" value="1"/>
</dbReference>
<evidence type="ECO:0000256" key="1">
    <source>
        <dbReference type="SAM" id="MobiDB-lite"/>
    </source>
</evidence>
<protein>
    <recommendedName>
        <fullName evidence="5">Integral membrane protein</fullName>
    </recommendedName>
</protein>
<dbReference type="InterPro" id="IPR052413">
    <property type="entry name" value="SUR7_domain"/>
</dbReference>
<feature type="compositionally biased region" description="Basic and acidic residues" evidence="1">
    <location>
        <begin position="234"/>
        <end position="246"/>
    </location>
</feature>
<dbReference type="GO" id="GO:0031505">
    <property type="term" value="P:fungal-type cell wall organization"/>
    <property type="evidence" value="ECO:0007669"/>
    <property type="project" value="TreeGrafter"/>
</dbReference>
<keyword evidence="2" id="KW-0472">Membrane</keyword>
<feature type="transmembrane region" description="Helical" evidence="2">
    <location>
        <begin position="205"/>
        <end position="229"/>
    </location>
</feature>
<keyword evidence="2" id="KW-0812">Transmembrane</keyword>
<dbReference type="PANTHER" id="PTHR28019">
    <property type="entry name" value="CELL MEMBRANE PROTEIN YLR413W-RELATED"/>
    <property type="match status" value="1"/>
</dbReference>
<evidence type="ECO:0008006" key="5">
    <source>
        <dbReference type="Google" id="ProtNLM"/>
    </source>
</evidence>
<accession>A0A318ZLA2</accession>
<dbReference type="AlphaFoldDB" id="A0A318ZLA2"/>
<keyword evidence="4" id="KW-1185">Reference proteome</keyword>
<dbReference type="InterPro" id="IPR009571">
    <property type="entry name" value="SUR7/Rim9-like_fungi"/>
</dbReference>
<dbReference type="GO" id="GO:0005886">
    <property type="term" value="C:plasma membrane"/>
    <property type="evidence" value="ECO:0007669"/>
    <property type="project" value="InterPro"/>
</dbReference>
<dbReference type="Proteomes" id="UP000248349">
    <property type="component" value="Unassembled WGS sequence"/>
</dbReference>
<dbReference type="RefSeq" id="XP_025433517.1">
    <property type="nucleotide sequence ID" value="XM_025576721.1"/>
</dbReference>
<dbReference type="OrthoDB" id="4159154at2759"/>
<dbReference type="GeneID" id="37077950"/>
<dbReference type="Pfam" id="PF06687">
    <property type="entry name" value="SUR7"/>
    <property type="match status" value="1"/>
</dbReference>
<sequence>MSRLVNWLPTVSAFIAFILTLICLFAGTQTDILPDTSILTIYTSNISESTELAGFYSVHVMSYCEGELRVNHKDFNNCSDRTLFFSFDPDAAIRADTGNVTSPAELGWPSAITDDFYAFRMTSRSMGIFYCLGAGVAALALFERAWWALRRGPRQTVTEVSSMMLSFTMLGISSIIATVIAFQFVKLVNYHGQEAGVTAEYGPQFLSLTWAATGLYLIGGTTGLVMVLIDRSRPPHGTTRDGDQGTRELSTGM</sequence>
<dbReference type="STRING" id="1450539.A0A318ZLA2"/>
<evidence type="ECO:0000313" key="4">
    <source>
        <dbReference type="Proteomes" id="UP000248349"/>
    </source>
</evidence>
<dbReference type="GO" id="GO:0051285">
    <property type="term" value="C:cell cortex of cell tip"/>
    <property type="evidence" value="ECO:0007669"/>
    <property type="project" value="TreeGrafter"/>
</dbReference>
<name>A0A318ZLA2_9EURO</name>
<feature type="transmembrane region" description="Helical" evidence="2">
    <location>
        <begin position="125"/>
        <end position="142"/>
    </location>
</feature>
<feature type="transmembrane region" description="Helical" evidence="2">
    <location>
        <begin position="163"/>
        <end position="185"/>
    </location>
</feature>
<evidence type="ECO:0000313" key="3">
    <source>
        <dbReference type="EMBL" id="PYH47535.1"/>
    </source>
</evidence>
<evidence type="ECO:0000256" key="2">
    <source>
        <dbReference type="SAM" id="Phobius"/>
    </source>
</evidence>
<proteinExistence type="predicted"/>
<feature type="transmembrane region" description="Helical" evidence="2">
    <location>
        <begin position="7"/>
        <end position="27"/>
    </location>
</feature>
<feature type="region of interest" description="Disordered" evidence="1">
    <location>
        <begin position="234"/>
        <end position="253"/>
    </location>
</feature>
<organism evidence="3 4">
    <name type="scientific">Aspergillus saccharolyticus JOP 1030-1</name>
    <dbReference type="NCBI Taxonomy" id="1450539"/>
    <lineage>
        <taxon>Eukaryota</taxon>
        <taxon>Fungi</taxon>
        <taxon>Dikarya</taxon>
        <taxon>Ascomycota</taxon>
        <taxon>Pezizomycotina</taxon>
        <taxon>Eurotiomycetes</taxon>
        <taxon>Eurotiomycetidae</taxon>
        <taxon>Eurotiales</taxon>
        <taxon>Aspergillaceae</taxon>
        <taxon>Aspergillus</taxon>
        <taxon>Aspergillus subgen. Circumdati</taxon>
    </lineage>
</organism>
<dbReference type="EMBL" id="KZ821224">
    <property type="protein sequence ID" value="PYH47535.1"/>
    <property type="molecule type" value="Genomic_DNA"/>
</dbReference>
<reference evidence="3 4" key="1">
    <citation type="submission" date="2016-12" db="EMBL/GenBank/DDBJ databases">
        <title>The genomes of Aspergillus section Nigri reveals drivers in fungal speciation.</title>
        <authorList>
            <consortium name="DOE Joint Genome Institute"/>
            <person name="Vesth T.C."/>
            <person name="Nybo J."/>
            <person name="Theobald S."/>
            <person name="Brandl J."/>
            <person name="Frisvad J.C."/>
            <person name="Nielsen K.F."/>
            <person name="Lyhne E.K."/>
            <person name="Kogle M.E."/>
            <person name="Kuo A."/>
            <person name="Riley R."/>
            <person name="Clum A."/>
            <person name="Nolan M."/>
            <person name="Lipzen A."/>
            <person name="Salamov A."/>
            <person name="Henrissat B."/>
            <person name="Wiebenga A."/>
            <person name="De Vries R.P."/>
            <person name="Grigoriev I.V."/>
            <person name="Mortensen U.H."/>
            <person name="Andersen M.R."/>
            <person name="Baker S.E."/>
        </authorList>
    </citation>
    <scope>NUCLEOTIDE SEQUENCE [LARGE SCALE GENOMIC DNA]</scope>
    <source>
        <strain evidence="3 4">JOP 1030-1</strain>
    </source>
</reference>
<gene>
    <name evidence="3" type="ORF">BP01DRAFT_372300</name>
</gene>